<keyword evidence="1" id="KW-0472">Membrane</keyword>
<evidence type="ECO:0000313" key="4">
    <source>
        <dbReference type="Proteomes" id="UP000198744"/>
    </source>
</evidence>
<organism evidence="3 4">
    <name type="scientific">Syntrophus gentianae</name>
    <dbReference type="NCBI Taxonomy" id="43775"/>
    <lineage>
        <taxon>Bacteria</taxon>
        <taxon>Pseudomonadati</taxon>
        <taxon>Thermodesulfobacteriota</taxon>
        <taxon>Syntrophia</taxon>
        <taxon>Syntrophales</taxon>
        <taxon>Syntrophaceae</taxon>
        <taxon>Syntrophus</taxon>
    </lineage>
</organism>
<evidence type="ECO:0000256" key="1">
    <source>
        <dbReference type="SAM" id="Phobius"/>
    </source>
</evidence>
<dbReference type="Pfam" id="PF21742">
    <property type="entry name" value="DUF6868"/>
    <property type="match status" value="1"/>
</dbReference>
<name>A0A1H7V6G9_9BACT</name>
<feature type="transmembrane region" description="Helical" evidence="1">
    <location>
        <begin position="52"/>
        <end position="76"/>
    </location>
</feature>
<dbReference type="InterPro" id="IPR049220">
    <property type="entry name" value="DUF6868"/>
</dbReference>
<dbReference type="OrthoDB" id="5472096at2"/>
<reference evidence="3 4" key="1">
    <citation type="submission" date="2016-10" db="EMBL/GenBank/DDBJ databases">
        <authorList>
            <person name="de Groot N.N."/>
        </authorList>
    </citation>
    <scope>NUCLEOTIDE SEQUENCE [LARGE SCALE GENOMIC DNA]</scope>
    <source>
        <strain evidence="3 4">DSM 8423</strain>
    </source>
</reference>
<evidence type="ECO:0000259" key="2">
    <source>
        <dbReference type="Pfam" id="PF21742"/>
    </source>
</evidence>
<keyword evidence="1" id="KW-1133">Transmembrane helix</keyword>
<sequence length="83" mass="9595">MTLQGIRSALGWCTLMNLCLLLVWFSAFTLAHGEMYSLHGRWFHLSVETFDAIHYTGMALFKIGIWLFNLTPWLVLHIAGRRV</sequence>
<dbReference type="STRING" id="43775.SAMN04489760_10352"/>
<gene>
    <name evidence="3" type="ORF">SAMN04489760_10352</name>
</gene>
<dbReference type="Proteomes" id="UP000198744">
    <property type="component" value="Unassembled WGS sequence"/>
</dbReference>
<dbReference type="AlphaFoldDB" id="A0A1H7V6G9"/>
<dbReference type="EMBL" id="FOBS01000003">
    <property type="protein sequence ID" value="SEM04704.1"/>
    <property type="molecule type" value="Genomic_DNA"/>
</dbReference>
<feature type="domain" description="DUF6868" evidence="2">
    <location>
        <begin position="1"/>
        <end position="79"/>
    </location>
</feature>
<proteinExistence type="predicted"/>
<evidence type="ECO:0000313" key="3">
    <source>
        <dbReference type="EMBL" id="SEM04704.1"/>
    </source>
</evidence>
<dbReference type="RefSeq" id="WP_093882193.1">
    <property type="nucleotide sequence ID" value="NZ_FOBS01000003.1"/>
</dbReference>
<keyword evidence="4" id="KW-1185">Reference proteome</keyword>
<accession>A0A1H7V6G9</accession>
<keyword evidence="1" id="KW-0812">Transmembrane</keyword>
<protein>
    <recommendedName>
        <fullName evidence="2">DUF6868 domain-containing protein</fullName>
    </recommendedName>
</protein>
<feature type="transmembrane region" description="Helical" evidence="1">
    <location>
        <begin position="12"/>
        <end position="32"/>
    </location>
</feature>